<proteinExistence type="predicted"/>
<dbReference type="AlphaFoldDB" id="A0A2U1QF84"/>
<comment type="caution">
    <text evidence="1">The sequence shown here is derived from an EMBL/GenBank/DDBJ whole genome shotgun (WGS) entry which is preliminary data.</text>
</comment>
<protein>
    <submittedName>
        <fullName evidence="1">Phospholipase,galactolipase</fullName>
    </submittedName>
</protein>
<organism evidence="1 2">
    <name type="scientific">Artemisia annua</name>
    <name type="common">Sweet wormwood</name>
    <dbReference type="NCBI Taxonomy" id="35608"/>
    <lineage>
        <taxon>Eukaryota</taxon>
        <taxon>Viridiplantae</taxon>
        <taxon>Streptophyta</taxon>
        <taxon>Embryophyta</taxon>
        <taxon>Tracheophyta</taxon>
        <taxon>Spermatophyta</taxon>
        <taxon>Magnoliopsida</taxon>
        <taxon>eudicotyledons</taxon>
        <taxon>Gunneridae</taxon>
        <taxon>Pentapetalae</taxon>
        <taxon>asterids</taxon>
        <taxon>campanulids</taxon>
        <taxon>Asterales</taxon>
        <taxon>Asteraceae</taxon>
        <taxon>Asteroideae</taxon>
        <taxon>Anthemideae</taxon>
        <taxon>Artemisiinae</taxon>
        <taxon>Artemisia</taxon>
    </lineage>
</organism>
<accession>A0A2U1QF84</accession>
<dbReference type="Proteomes" id="UP000245207">
    <property type="component" value="Unassembled WGS sequence"/>
</dbReference>
<evidence type="ECO:0000313" key="2">
    <source>
        <dbReference type="Proteomes" id="UP000245207"/>
    </source>
</evidence>
<keyword evidence="2" id="KW-1185">Reference proteome</keyword>
<dbReference type="STRING" id="35608.A0A2U1QF84"/>
<reference evidence="1 2" key="1">
    <citation type="journal article" date="2018" name="Mol. Plant">
        <title>The genome of Artemisia annua provides insight into the evolution of Asteraceae family and artemisinin biosynthesis.</title>
        <authorList>
            <person name="Shen Q."/>
            <person name="Zhang L."/>
            <person name="Liao Z."/>
            <person name="Wang S."/>
            <person name="Yan T."/>
            <person name="Shi P."/>
            <person name="Liu M."/>
            <person name="Fu X."/>
            <person name="Pan Q."/>
            <person name="Wang Y."/>
            <person name="Lv Z."/>
            <person name="Lu X."/>
            <person name="Zhang F."/>
            <person name="Jiang W."/>
            <person name="Ma Y."/>
            <person name="Chen M."/>
            <person name="Hao X."/>
            <person name="Li L."/>
            <person name="Tang Y."/>
            <person name="Lv G."/>
            <person name="Zhou Y."/>
            <person name="Sun X."/>
            <person name="Brodelius P.E."/>
            <person name="Rose J.K.C."/>
            <person name="Tang K."/>
        </authorList>
    </citation>
    <scope>NUCLEOTIDE SEQUENCE [LARGE SCALE GENOMIC DNA]</scope>
    <source>
        <strain evidence="2">cv. Huhao1</strain>
        <tissue evidence="1">Leaf</tissue>
    </source>
</reference>
<sequence>MAELRILRLSGNPLEFLPENLPLHQLRHLSLAKIRIVGDDYLRVNVQMELWESWGLLLIWSPKKCSARMDEIIEVIPHKDPELQQRELEANAREEAREREWRQKTNDINSMLRKFSDPRPLIN</sequence>
<name>A0A2U1QF84_ARTAN</name>
<dbReference type="EMBL" id="PKPP01000168">
    <property type="protein sequence ID" value="PWA96648.1"/>
    <property type="molecule type" value="Genomic_DNA"/>
</dbReference>
<gene>
    <name evidence="1" type="ORF">CTI12_AA038400</name>
</gene>
<evidence type="ECO:0000313" key="1">
    <source>
        <dbReference type="EMBL" id="PWA96648.1"/>
    </source>
</evidence>